<dbReference type="Gene3D" id="3.40.50.2000">
    <property type="entry name" value="Glycogen Phosphorylase B"/>
    <property type="match status" value="2"/>
</dbReference>
<keyword evidence="1 10" id="KW-1003">Cell membrane</keyword>
<gene>
    <name evidence="10" type="primary">murG</name>
    <name evidence="14" type="ORF">MINT15_40780</name>
</gene>
<comment type="similarity">
    <text evidence="10">Belongs to the glycosyltransferase 28 family. MurG subfamily.</text>
</comment>
<dbReference type="HAMAP" id="MF_00033">
    <property type="entry name" value="MurG"/>
    <property type="match status" value="1"/>
</dbReference>
<dbReference type="Proteomes" id="UP000030848">
    <property type="component" value="Unassembled WGS sequence"/>
</dbReference>
<keyword evidence="5 10" id="KW-0133">Cell shape</keyword>
<comment type="caution">
    <text evidence="14">The sequence shown here is derived from an EMBL/GenBank/DDBJ whole genome shotgun (WGS) entry which is preliminary data.</text>
</comment>
<feature type="region of interest" description="Disordered" evidence="11">
    <location>
        <begin position="1"/>
        <end position="50"/>
    </location>
</feature>
<comment type="function">
    <text evidence="10">Cell wall formation. Catalyzes the transfer of a GlcNAc subunit on undecaprenyl-pyrophosphoryl-MurNAc-pentapeptide (lipid intermediate I) to form undecaprenyl-pyrophosphoryl-MurNAc-(pentapeptide)GlcNAc (lipid intermediate II).</text>
</comment>
<keyword evidence="7 10" id="KW-0472">Membrane</keyword>
<dbReference type="GO" id="GO:0005886">
    <property type="term" value="C:plasma membrane"/>
    <property type="evidence" value="ECO:0007669"/>
    <property type="project" value="UniProtKB-SubCell"/>
</dbReference>
<dbReference type="GO" id="GO:0071555">
    <property type="term" value="P:cell wall organization"/>
    <property type="evidence" value="ECO:0007669"/>
    <property type="project" value="UniProtKB-KW"/>
</dbReference>
<dbReference type="GO" id="GO:0008360">
    <property type="term" value="P:regulation of cell shape"/>
    <property type="evidence" value="ECO:0007669"/>
    <property type="project" value="UniProtKB-KW"/>
</dbReference>
<feature type="binding site" evidence="10">
    <location>
        <position position="340"/>
    </location>
    <ligand>
        <name>UDP-N-acetyl-alpha-D-glucosamine</name>
        <dbReference type="ChEBI" id="CHEBI:57705"/>
    </ligand>
</feature>
<dbReference type="NCBIfam" id="TIGR01133">
    <property type="entry name" value="murG"/>
    <property type="match status" value="1"/>
</dbReference>
<feature type="binding site" evidence="10">
    <location>
        <position position="245"/>
    </location>
    <ligand>
        <name>UDP-N-acetyl-alpha-D-glucosamine</name>
        <dbReference type="ChEBI" id="CHEBI:57705"/>
    </ligand>
</feature>
<evidence type="ECO:0000256" key="7">
    <source>
        <dbReference type="ARBA" id="ARBA00023136"/>
    </source>
</evidence>
<dbReference type="Pfam" id="PF04101">
    <property type="entry name" value="Glyco_tran_28_C"/>
    <property type="match status" value="1"/>
</dbReference>
<feature type="binding site" evidence="10">
    <location>
        <position position="174"/>
    </location>
    <ligand>
        <name>UDP-N-acetyl-alpha-D-glucosamine</name>
        <dbReference type="ChEBI" id="CHEBI:57705"/>
    </ligand>
</feature>
<dbReference type="EC" id="2.4.1.227" evidence="10"/>
<keyword evidence="4 10" id="KW-0808">Transferase</keyword>
<evidence type="ECO:0000259" key="12">
    <source>
        <dbReference type="Pfam" id="PF03033"/>
    </source>
</evidence>
<feature type="binding site" evidence="10">
    <location>
        <position position="211"/>
    </location>
    <ligand>
        <name>UDP-N-acetyl-alpha-D-glucosamine</name>
        <dbReference type="ChEBI" id="CHEBI:57705"/>
    </ligand>
</feature>
<sequence length="412" mass="43002">MFGAACGEHWRRTDVTEARPGDADASRGQSPMGDAMESAKADGSPERLKPAPTVVVAGGGTAGHIEPAMALADAVMRLRPDARVVALGTERGLENQLVPARGYPLELVPPVPLPRKPTVDLLRLPGRVVESVRRTREVLDRVGADVVVGFGGYVSLPAYLAARGRVPIIVHEANKHAGLANRVGARFASKVFAAVPGTSLPGAEVIGIPLRRTITALDRAALRAEARRHFGLDPDAPTLLVFGGSQGARSINTAVSQAAARFAEAGVGVLHAHGPKNTLVVQEFAGKPPYVPVPYLERMDLAYAAADLVLCRSGAMTVAEVSAVGLPAVFVPLPHGNGEQALNARPAVDAGAALLVPDEELTSDKVAELVIPLVTDPERLARMSAAAVGLGHKEADEVLAAMVLEQAAGRRR</sequence>
<dbReference type="GO" id="GO:0009252">
    <property type="term" value="P:peptidoglycan biosynthetic process"/>
    <property type="evidence" value="ECO:0007669"/>
    <property type="project" value="UniProtKB-UniRule"/>
</dbReference>
<keyword evidence="8 10" id="KW-0131">Cell cycle</keyword>
<feature type="domain" description="Glycosyltransferase family 28 N-terminal" evidence="12">
    <location>
        <begin position="54"/>
        <end position="192"/>
    </location>
</feature>
<feature type="compositionally biased region" description="Basic and acidic residues" evidence="11">
    <location>
        <begin position="37"/>
        <end position="49"/>
    </location>
</feature>
<evidence type="ECO:0000256" key="11">
    <source>
        <dbReference type="SAM" id="MobiDB-lite"/>
    </source>
</evidence>
<dbReference type="GO" id="GO:0050511">
    <property type="term" value="F:undecaprenyldiphospho-muramoylpentapeptide beta-N-acetylglucosaminyltransferase activity"/>
    <property type="evidence" value="ECO:0007669"/>
    <property type="project" value="UniProtKB-UniRule"/>
</dbReference>
<feature type="binding site" evidence="10">
    <location>
        <begin position="61"/>
        <end position="63"/>
    </location>
    <ligand>
        <name>UDP-N-acetyl-alpha-D-glucosamine</name>
        <dbReference type="ChEBI" id="CHEBI:57705"/>
    </ligand>
</feature>
<evidence type="ECO:0000259" key="13">
    <source>
        <dbReference type="Pfam" id="PF04101"/>
    </source>
</evidence>
<keyword evidence="3 10" id="KW-0328">Glycosyltransferase</keyword>
<comment type="pathway">
    <text evidence="10">Cell wall biogenesis; peptidoglycan biosynthesis.</text>
</comment>
<reference evidence="14 15" key="1">
    <citation type="submission" date="2014-10" db="EMBL/GenBank/DDBJ databases">
        <title>Genome sequence of Micropolyspora internatus JCM3315.</title>
        <authorList>
            <person name="Shin S.-K."/>
            <person name="Yi H."/>
        </authorList>
    </citation>
    <scope>NUCLEOTIDE SEQUENCE [LARGE SCALE GENOMIC DNA]</scope>
    <source>
        <strain evidence="14 15">JCM 3315</strain>
    </source>
</reference>
<accession>A0A837D3Z4</accession>
<evidence type="ECO:0000313" key="15">
    <source>
        <dbReference type="Proteomes" id="UP000030848"/>
    </source>
</evidence>
<protein>
    <recommendedName>
        <fullName evidence="10">UDP-N-acetylglucosamine--N-acetylmuramyl-(pentapeptide) pyrophosphoryl-undecaprenol N-acetylglucosamine transferase</fullName>
        <ecNumber evidence="10">2.4.1.227</ecNumber>
    </recommendedName>
    <alternativeName>
        <fullName evidence="10">Undecaprenyl-PP-MurNAc-pentapeptide-UDPGlcNAc GlcNAc transferase</fullName>
    </alternativeName>
</protein>
<comment type="catalytic activity">
    <reaction evidence="10">
        <text>di-trans,octa-cis-undecaprenyl diphospho-N-acetyl-alpha-D-muramoyl-L-alanyl-D-glutamyl-meso-2,6-diaminopimeloyl-D-alanyl-D-alanine + UDP-N-acetyl-alpha-D-glucosamine = di-trans,octa-cis-undecaprenyl diphospho-[N-acetyl-alpha-D-glucosaminyl-(1-&gt;4)]-N-acetyl-alpha-D-muramoyl-L-alanyl-D-glutamyl-meso-2,6-diaminopimeloyl-D-alanyl-D-alanine + UDP + H(+)</text>
        <dbReference type="Rhea" id="RHEA:31227"/>
        <dbReference type="ChEBI" id="CHEBI:15378"/>
        <dbReference type="ChEBI" id="CHEBI:57705"/>
        <dbReference type="ChEBI" id="CHEBI:58223"/>
        <dbReference type="ChEBI" id="CHEBI:61387"/>
        <dbReference type="ChEBI" id="CHEBI:61388"/>
        <dbReference type="EC" id="2.4.1.227"/>
    </reaction>
</comment>
<evidence type="ECO:0000256" key="9">
    <source>
        <dbReference type="ARBA" id="ARBA00023316"/>
    </source>
</evidence>
<dbReference type="GO" id="GO:0051301">
    <property type="term" value="P:cell division"/>
    <property type="evidence" value="ECO:0007669"/>
    <property type="project" value="UniProtKB-KW"/>
</dbReference>
<dbReference type="GO" id="GO:0005975">
    <property type="term" value="P:carbohydrate metabolic process"/>
    <property type="evidence" value="ECO:0007669"/>
    <property type="project" value="InterPro"/>
</dbReference>
<proteinExistence type="inferred from homology"/>
<comment type="subcellular location">
    <subcellularLocation>
        <location evidence="10">Cell membrane</location>
        <topology evidence="10">Peripheral membrane protein</topology>
        <orientation evidence="10">Cytoplasmic side</orientation>
    </subcellularLocation>
</comment>
<dbReference type="InterPro" id="IPR004276">
    <property type="entry name" value="GlycoTrans_28_N"/>
</dbReference>
<name>A0A837D3Z4_9PSEU</name>
<dbReference type="PANTHER" id="PTHR21015">
    <property type="entry name" value="UDP-N-ACETYLGLUCOSAMINE--N-ACETYLMURAMYL-(PENTAPEPTIDE) PYROPHOSPHORYL-UNDECAPRENOL N-ACETYLGLUCOSAMINE TRANSFERASE 1"/>
    <property type="match status" value="1"/>
</dbReference>
<dbReference type="UniPathway" id="UPA00219"/>
<keyword evidence="9 10" id="KW-0961">Cell wall biogenesis/degradation</keyword>
<evidence type="ECO:0000256" key="2">
    <source>
        <dbReference type="ARBA" id="ARBA00022618"/>
    </source>
</evidence>
<evidence type="ECO:0000256" key="1">
    <source>
        <dbReference type="ARBA" id="ARBA00022475"/>
    </source>
</evidence>
<evidence type="ECO:0000256" key="8">
    <source>
        <dbReference type="ARBA" id="ARBA00023306"/>
    </source>
</evidence>
<evidence type="ECO:0000256" key="5">
    <source>
        <dbReference type="ARBA" id="ARBA00022960"/>
    </source>
</evidence>
<feature type="domain" description="Glycosyl transferase family 28 C-terminal" evidence="13">
    <location>
        <begin position="238"/>
        <end position="396"/>
    </location>
</feature>
<dbReference type="PANTHER" id="PTHR21015:SF22">
    <property type="entry name" value="GLYCOSYLTRANSFERASE"/>
    <property type="match status" value="1"/>
</dbReference>
<evidence type="ECO:0000256" key="6">
    <source>
        <dbReference type="ARBA" id="ARBA00022984"/>
    </source>
</evidence>
<dbReference type="InterPro" id="IPR006009">
    <property type="entry name" value="GlcNAc_MurG"/>
</dbReference>
<dbReference type="InterPro" id="IPR007235">
    <property type="entry name" value="Glyco_trans_28_C"/>
</dbReference>
<keyword evidence="2 10" id="KW-0132">Cell division</keyword>
<comment type="caution">
    <text evidence="10">Lacks conserved residue(s) required for the propagation of feature annotation.</text>
</comment>
<keyword evidence="6 10" id="KW-0573">Peptidoglycan synthesis</keyword>
<feature type="compositionally biased region" description="Basic and acidic residues" evidence="11">
    <location>
        <begin position="8"/>
        <end position="25"/>
    </location>
</feature>
<dbReference type="Pfam" id="PF03033">
    <property type="entry name" value="Glyco_transf_28"/>
    <property type="match status" value="1"/>
</dbReference>
<dbReference type="AlphaFoldDB" id="A0A837D3Z4"/>
<evidence type="ECO:0000256" key="10">
    <source>
        <dbReference type="HAMAP-Rule" id="MF_00033"/>
    </source>
</evidence>
<dbReference type="EMBL" id="JRZE01000008">
    <property type="protein sequence ID" value="KHF42272.1"/>
    <property type="molecule type" value="Genomic_DNA"/>
</dbReference>
<evidence type="ECO:0000256" key="3">
    <source>
        <dbReference type="ARBA" id="ARBA00022676"/>
    </source>
</evidence>
<evidence type="ECO:0000256" key="4">
    <source>
        <dbReference type="ARBA" id="ARBA00022679"/>
    </source>
</evidence>
<evidence type="ECO:0000313" key="14">
    <source>
        <dbReference type="EMBL" id="KHF42272.1"/>
    </source>
</evidence>
<dbReference type="CDD" id="cd03785">
    <property type="entry name" value="GT28_MurG"/>
    <property type="match status" value="1"/>
</dbReference>
<dbReference type="SUPFAM" id="SSF53756">
    <property type="entry name" value="UDP-Glycosyltransferase/glycogen phosphorylase"/>
    <property type="match status" value="1"/>
</dbReference>
<organism evidence="14 15">
    <name type="scientific">Saccharomonospora viridis</name>
    <dbReference type="NCBI Taxonomy" id="1852"/>
    <lineage>
        <taxon>Bacteria</taxon>
        <taxon>Bacillati</taxon>
        <taxon>Actinomycetota</taxon>
        <taxon>Actinomycetes</taxon>
        <taxon>Pseudonocardiales</taxon>
        <taxon>Pseudonocardiaceae</taxon>
        <taxon>Saccharomonospora</taxon>
    </lineage>
</organism>